<proteinExistence type="predicted"/>
<reference evidence="2" key="1">
    <citation type="submission" date="2020-12" db="EMBL/GenBank/DDBJ databases">
        <authorList>
            <consortium name="Molecular Ecology Group"/>
        </authorList>
    </citation>
    <scope>NUCLEOTIDE SEQUENCE</scope>
    <source>
        <strain evidence="2">TBG_1078</strain>
    </source>
</reference>
<keyword evidence="1" id="KW-0472">Membrane</keyword>
<accession>A0A811ZQM2</accession>
<evidence type="ECO:0000313" key="2">
    <source>
        <dbReference type="EMBL" id="CAD7690810.1"/>
    </source>
</evidence>
<keyword evidence="3" id="KW-1185">Reference proteome</keyword>
<dbReference type="AlphaFoldDB" id="A0A811ZQM2"/>
<protein>
    <submittedName>
        <fullName evidence="2">(raccoon dog) hypothetical protein</fullName>
    </submittedName>
</protein>
<feature type="transmembrane region" description="Helical" evidence="1">
    <location>
        <begin position="6"/>
        <end position="27"/>
    </location>
</feature>
<name>A0A811ZQM2_NYCPR</name>
<gene>
    <name evidence="2" type="ORF">NYPRO_LOCUS23604</name>
</gene>
<keyword evidence="1" id="KW-0812">Transmembrane</keyword>
<dbReference type="Proteomes" id="UP000645828">
    <property type="component" value="Unassembled WGS sequence"/>
</dbReference>
<dbReference type="EMBL" id="CAJHUB010000771">
    <property type="protein sequence ID" value="CAD7690810.1"/>
    <property type="molecule type" value="Genomic_DNA"/>
</dbReference>
<evidence type="ECO:0000256" key="1">
    <source>
        <dbReference type="SAM" id="Phobius"/>
    </source>
</evidence>
<keyword evidence="1" id="KW-1133">Transmembrane helix</keyword>
<comment type="caution">
    <text evidence="2">The sequence shown here is derived from an EMBL/GenBank/DDBJ whole genome shotgun (WGS) entry which is preliminary data.</text>
</comment>
<sequence>MCLLAVFLFWFYFFLKYLFKSLAVFFIRLLDSLQKSVSTFVWVCAGRGPGAEASAGGVSGGERAGFAVMHRFVLLYFHFHPSQSIFVFSISSLTLWLFSSMLSNLHIFMIFPVIFL</sequence>
<feature type="transmembrane region" description="Helical" evidence="1">
    <location>
        <begin position="85"/>
        <end position="115"/>
    </location>
</feature>
<evidence type="ECO:0000313" key="3">
    <source>
        <dbReference type="Proteomes" id="UP000645828"/>
    </source>
</evidence>
<organism evidence="2 3">
    <name type="scientific">Nyctereutes procyonoides</name>
    <name type="common">Raccoon dog</name>
    <name type="synonym">Canis procyonoides</name>
    <dbReference type="NCBI Taxonomy" id="34880"/>
    <lineage>
        <taxon>Eukaryota</taxon>
        <taxon>Metazoa</taxon>
        <taxon>Chordata</taxon>
        <taxon>Craniata</taxon>
        <taxon>Vertebrata</taxon>
        <taxon>Euteleostomi</taxon>
        <taxon>Mammalia</taxon>
        <taxon>Eutheria</taxon>
        <taxon>Laurasiatheria</taxon>
        <taxon>Carnivora</taxon>
        <taxon>Caniformia</taxon>
        <taxon>Canidae</taxon>
        <taxon>Nyctereutes</taxon>
    </lineage>
</organism>